<evidence type="ECO:0000313" key="3">
    <source>
        <dbReference type="Proteomes" id="UP000184082"/>
    </source>
</evidence>
<dbReference type="Proteomes" id="UP000184082">
    <property type="component" value="Unassembled WGS sequence"/>
</dbReference>
<reference evidence="2 3" key="1">
    <citation type="submission" date="2016-11" db="EMBL/GenBank/DDBJ databases">
        <authorList>
            <person name="Jaros S."/>
            <person name="Januszkiewicz K."/>
            <person name="Wedrychowicz H."/>
        </authorList>
    </citation>
    <scope>NUCLEOTIDE SEQUENCE [LARGE SCALE GENOMIC DNA]</scope>
    <source>
        <strain evidence="2 3">DSM 14501</strain>
    </source>
</reference>
<dbReference type="EMBL" id="FRAJ01000009">
    <property type="protein sequence ID" value="SHK11516.1"/>
    <property type="molecule type" value="Genomic_DNA"/>
</dbReference>
<accession>A0A1M6PUC4</accession>
<dbReference type="AlphaFoldDB" id="A0A1M6PUC4"/>
<dbReference type="Pfam" id="PF08680">
    <property type="entry name" value="DUF1779"/>
    <property type="match status" value="1"/>
</dbReference>
<evidence type="ECO:0000256" key="1">
    <source>
        <dbReference type="SAM" id="SignalP"/>
    </source>
</evidence>
<evidence type="ECO:0000313" key="2">
    <source>
        <dbReference type="EMBL" id="SHK11516.1"/>
    </source>
</evidence>
<sequence length="243" mass="27649">MKKLGLYIFILMLFFLSIFSSAEEKQNEDLVDLALKKSGAQMKEVNINSYVIFKNTYIPIDKGKQICDDISESLNLSALDSKIYKEEGFFQITIEGKFEKDIYTTIILQSSQFDDFKESSIVLDVVSTKSELDFQEVCDTIRNVLKTYGNPNLNINLTGCYDGFKDTVEIEKIINGIFTEIKAEKVEGIIDENVVSITGYVENLKDYITVGGKKVNINIAGRYNSYEDKTYIWIGTPLIVTEY</sequence>
<keyword evidence="1" id="KW-0732">Signal</keyword>
<keyword evidence="3" id="KW-1185">Reference proteome</keyword>
<gene>
    <name evidence="2" type="ORF">SAMN02745883_01312</name>
</gene>
<dbReference type="Gene3D" id="3.30.360.40">
    <property type="entry name" value="YwmB-like"/>
    <property type="match status" value="1"/>
</dbReference>
<dbReference type="RefSeq" id="WP_072966772.1">
    <property type="nucleotide sequence ID" value="NZ_FRAJ01000009.1"/>
</dbReference>
<proteinExistence type="predicted"/>
<dbReference type="STRING" id="1121266.SAMN02745883_01312"/>
<dbReference type="InterPro" id="IPR014794">
    <property type="entry name" value="DUF1779"/>
</dbReference>
<dbReference type="InterPro" id="IPR036209">
    <property type="entry name" value="YwmB-like_sf"/>
</dbReference>
<dbReference type="SUPFAM" id="SSF143842">
    <property type="entry name" value="YwmB-like"/>
    <property type="match status" value="1"/>
</dbReference>
<protein>
    <submittedName>
        <fullName evidence="2">TATA-box binding</fullName>
    </submittedName>
</protein>
<organism evidence="2 3">
    <name type="scientific">Caminicella sporogenes DSM 14501</name>
    <dbReference type="NCBI Taxonomy" id="1121266"/>
    <lineage>
        <taxon>Bacteria</taxon>
        <taxon>Bacillati</taxon>
        <taxon>Bacillota</taxon>
        <taxon>Clostridia</taxon>
        <taxon>Peptostreptococcales</taxon>
        <taxon>Caminicellaceae</taxon>
        <taxon>Caminicella</taxon>
    </lineage>
</organism>
<feature type="chain" id="PRO_5013155683" evidence="1">
    <location>
        <begin position="23"/>
        <end position="243"/>
    </location>
</feature>
<feature type="signal peptide" evidence="1">
    <location>
        <begin position="1"/>
        <end position="22"/>
    </location>
</feature>
<name>A0A1M6PUC4_9FIRM</name>